<evidence type="ECO:0008006" key="3">
    <source>
        <dbReference type="Google" id="ProtNLM"/>
    </source>
</evidence>
<organism evidence="1 2">
    <name type="scientific">Subtercola boreus</name>
    <dbReference type="NCBI Taxonomy" id="120213"/>
    <lineage>
        <taxon>Bacteria</taxon>
        <taxon>Bacillati</taxon>
        <taxon>Actinomycetota</taxon>
        <taxon>Actinomycetes</taxon>
        <taxon>Micrococcales</taxon>
        <taxon>Microbacteriaceae</taxon>
        <taxon>Subtercola</taxon>
    </lineage>
</organism>
<gene>
    <name evidence="1" type="ORF">B7R54_15155</name>
</gene>
<dbReference type="Proteomes" id="UP000256486">
    <property type="component" value="Unassembled WGS sequence"/>
</dbReference>
<accession>A0A3E0VKA3</accession>
<evidence type="ECO:0000313" key="1">
    <source>
        <dbReference type="EMBL" id="RFA10394.1"/>
    </source>
</evidence>
<evidence type="ECO:0000313" key="2">
    <source>
        <dbReference type="Proteomes" id="UP000256486"/>
    </source>
</evidence>
<dbReference type="OrthoDB" id="3267842at2"/>
<name>A0A3E0VKA3_9MICO</name>
<dbReference type="RefSeq" id="WP_116415772.1">
    <property type="nucleotide sequence ID" value="NZ_NBWZ01000001.1"/>
</dbReference>
<protein>
    <recommendedName>
        <fullName evidence="3">DNA-binding protein</fullName>
    </recommendedName>
</protein>
<dbReference type="AlphaFoldDB" id="A0A3E0VKA3"/>
<comment type="caution">
    <text evidence="1">The sequence shown here is derived from an EMBL/GenBank/DDBJ whole genome shotgun (WGS) entry which is preliminary data.</text>
</comment>
<sequence>MTIPLTSRLIADQPEYLSPDEAAAMIPGMTKGALAGLRFTGKGPKYRKPTARTVIYEKSEVIEWIEASARRGTAQDAVA</sequence>
<reference evidence="1 2" key="1">
    <citation type="submission" date="2017-04" db="EMBL/GenBank/DDBJ databases">
        <title>Comparative genome analysis of Subtercola boreus.</title>
        <authorList>
            <person name="Cho Y.-J."/>
            <person name="Cho A."/>
            <person name="Kim O.-S."/>
            <person name="Lee J.-I."/>
        </authorList>
    </citation>
    <scope>NUCLEOTIDE SEQUENCE [LARGE SCALE GENOMIC DNA]</scope>
    <source>
        <strain evidence="1 2">K300</strain>
    </source>
</reference>
<proteinExistence type="predicted"/>
<keyword evidence="2" id="KW-1185">Reference proteome</keyword>
<dbReference type="EMBL" id="NBWZ01000001">
    <property type="protein sequence ID" value="RFA10394.1"/>
    <property type="molecule type" value="Genomic_DNA"/>
</dbReference>